<dbReference type="Proteomes" id="UP000678374">
    <property type="component" value="Unassembled WGS sequence"/>
</dbReference>
<reference evidence="1" key="1">
    <citation type="submission" date="2021-04" db="EMBL/GenBank/DDBJ databases">
        <title>The genome sequence of Ideonella sp. 4Y11.</title>
        <authorList>
            <person name="Liu Y."/>
        </authorList>
    </citation>
    <scope>NUCLEOTIDE SEQUENCE</scope>
    <source>
        <strain evidence="1">4Y11</strain>
    </source>
</reference>
<comment type="caution">
    <text evidence="1">The sequence shown here is derived from an EMBL/GenBank/DDBJ whole genome shotgun (WGS) entry which is preliminary data.</text>
</comment>
<protein>
    <submittedName>
        <fullName evidence="1">Uncharacterized protein</fullName>
    </submittedName>
</protein>
<sequence>MRIELTRDRATADKKVAELTVNGFQVSGLEAAEVIWVTDASDPGGLPAITYADPADKEVWVVIGRK</sequence>
<dbReference type="AlphaFoldDB" id="A0A940YK10"/>
<gene>
    <name evidence="1" type="ORF">KAK06_21530</name>
</gene>
<organism evidence="1 2">
    <name type="scientific">Ideonella aquatica</name>
    <dbReference type="NCBI Taxonomy" id="2824119"/>
    <lineage>
        <taxon>Bacteria</taxon>
        <taxon>Pseudomonadati</taxon>
        <taxon>Pseudomonadota</taxon>
        <taxon>Betaproteobacteria</taxon>
        <taxon>Burkholderiales</taxon>
        <taxon>Sphaerotilaceae</taxon>
        <taxon>Ideonella</taxon>
    </lineage>
</organism>
<name>A0A940YK10_9BURK</name>
<evidence type="ECO:0000313" key="1">
    <source>
        <dbReference type="EMBL" id="MBQ0961535.1"/>
    </source>
</evidence>
<dbReference type="RefSeq" id="WP_210804216.1">
    <property type="nucleotide sequence ID" value="NZ_JAGQDE010000031.1"/>
</dbReference>
<proteinExistence type="predicted"/>
<dbReference type="EMBL" id="JAGQDE010000031">
    <property type="protein sequence ID" value="MBQ0961535.1"/>
    <property type="molecule type" value="Genomic_DNA"/>
</dbReference>
<keyword evidence="2" id="KW-1185">Reference proteome</keyword>
<accession>A0A940YK10</accession>
<evidence type="ECO:0000313" key="2">
    <source>
        <dbReference type="Proteomes" id="UP000678374"/>
    </source>
</evidence>